<dbReference type="EMBL" id="JBDLOU010000058">
    <property type="protein sequence ID" value="MEX3741065.1"/>
    <property type="molecule type" value="Genomic_DNA"/>
</dbReference>
<dbReference type="RefSeq" id="WP_368573764.1">
    <property type="nucleotide sequence ID" value="NZ_JBDLOU010000058.1"/>
</dbReference>
<feature type="signal peptide" evidence="1">
    <location>
        <begin position="1"/>
        <end position="19"/>
    </location>
</feature>
<feature type="chain" id="PRO_5046122282" description="Lipoprotein" evidence="1">
    <location>
        <begin position="20"/>
        <end position="54"/>
    </location>
</feature>
<sequence>MPRALCILTIAAAAGVAIAALCVGTLTTAGVAIAVAAAAYLADDYAKAQAGERQ</sequence>
<evidence type="ECO:0008006" key="4">
    <source>
        <dbReference type="Google" id="ProtNLM"/>
    </source>
</evidence>
<reference evidence="2 3" key="1">
    <citation type="submission" date="2024-04" db="EMBL/GenBank/DDBJ databases">
        <title>Genomic Markers of Mycobacteria.</title>
        <authorList>
            <person name="Soliman M.S."/>
            <person name="Elkholy A."/>
            <person name="Soliman N.S."/>
            <person name="Abbas A."/>
            <person name="Khayrat S."/>
            <person name="Shawky S."/>
        </authorList>
    </citation>
    <scope>NUCLEOTIDE SEQUENCE [LARGE SCALE GENOMIC DNA]</scope>
    <source>
        <strain evidence="2 3">Egy-CU-AM5</strain>
    </source>
</reference>
<comment type="caution">
    <text evidence="2">The sequence shown here is derived from an EMBL/GenBank/DDBJ whole genome shotgun (WGS) entry which is preliminary data.</text>
</comment>
<organism evidence="2 3">
    <name type="scientific">Mycolicibacterium porcinum</name>
    <dbReference type="NCBI Taxonomy" id="39693"/>
    <lineage>
        <taxon>Bacteria</taxon>
        <taxon>Bacillati</taxon>
        <taxon>Actinomycetota</taxon>
        <taxon>Actinomycetes</taxon>
        <taxon>Mycobacteriales</taxon>
        <taxon>Mycobacteriaceae</taxon>
        <taxon>Mycolicibacterium</taxon>
    </lineage>
</organism>
<proteinExistence type="predicted"/>
<evidence type="ECO:0000313" key="2">
    <source>
        <dbReference type="EMBL" id="MEX3741065.1"/>
    </source>
</evidence>
<protein>
    <recommendedName>
        <fullName evidence="4">Lipoprotein</fullName>
    </recommendedName>
</protein>
<dbReference type="Proteomes" id="UP001558474">
    <property type="component" value="Unassembled WGS sequence"/>
</dbReference>
<accession>A0ABV3VLC7</accession>
<evidence type="ECO:0000256" key="1">
    <source>
        <dbReference type="SAM" id="SignalP"/>
    </source>
</evidence>
<keyword evidence="1" id="KW-0732">Signal</keyword>
<gene>
    <name evidence="2" type="ORF">ABFW12_22825</name>
</gene>
<name>A0ABV3VLC7_9MYCO</name>
<keyword evidence="3" id="KW-1185">Reference proteome</keyword>
<evidence type="ECO:0000313" key="3">
    <source>
        <dbReference type="Proteomes" id="UP001558474"/>
    </source>
</evidence>